<name>A0ABS6H5S8_9PROT</name>
<reference evidence="3 4" key="1">
    <citation type="submission" date="2021-01" db="EMBL/GenBank/DDBJ databases">
        <title>Roseomonas sp. nov, a bacterium isolated from an oil production mixture in Yumen Oilfield.</title>
        <authorList>
            <person name="Wu D."/>
        </authorList>
    </citation>
    <scope>NUCLEOTIDE SEQUENCE [LARGE SCALE GENOMIC DNA]</scope>
    <source>
        <strain evidence="3 4">ROY-5-3</strain>
    </source>
</reference>
<dbReference type="RefSeq" id="WP_216874447.1">
    <property type="nucleotide sequence ID" value="NZ_JAERQM010000002.1"/>
</dbReference>
<feature type="signal peptide" evidence="2">
    <location>
        <begin position="1"/>
        <end position="21"/>
    </location>
</feature>
<gene>
    <name evidence="3" type="ORF">JJQ90_08830</name>
</gene>
<evidence type="ECO:0000313" key="3">
    <source>
        <dbReference type="EMBL" id="MBU8543809.1"/>
    </source>
</evidence>
<feature type="chain" id="PRO_5046386445" evidence="2">
    <location>
        <begin position="22"/>
        <end position="324"/>
    </location>
</feature>
<keyword evidence="2" id="KW-0732">Signal</keyword>
<evidence type="ECO:0000256" key="2">
    <source>
        <dbReference type="SAM" id="SignalP"/>
    </source>
</evidence>
<proteinExistence type="inferred from homology"/>
<dbReference type="PANTHER" id="PTHR42928:SF5">
    <property type="entry name" value="BLR1237 PROTEIN"/>
    <property type="match status" value="1"/>
</dbReference>
<dbReference type="Pfam" id="PF03401">
    <property type="entry name" value="TctC"/>
    <property type="match status" value="1"/>
</dbReference>
<protein>
    <submittedName>
        <fullName evidence="3">Tripartite tricarboxylate transporter substrate binding protein</fullName>
    </submittedName>
</protein>
<dbReference type="PIRSF" id="PIRSF017082">
    <property type="entry name" value="YflP"/>
    <property type="match status" value="1"/>
</dbReference>
<dbReference type="Proteomes" id="UP000689967">
    <property type="component" value="Unassembled WGS sequence"/>
</dbReference>
<dbReference type="CDD" id="cd13578">
    <property type="entry name" value="PBP2_Bug27"/>
    <property type="match status" value="1"/>
</dbReference>
<keyword evidence="4" id="KW-1185">Reference proteome</keyword>
<organism evidence="3 4">
    <name type="scientific">Falsiroseomonas oleicola</name>
    <dbReference type="NCBI Taxonomy" id="2801474"/>
    <lineage>
        <taxon>Bacteria</taxon>
        <taxon>Pseudomonadati</taxon>
        <taxon>Pseudomonadota</taxon>
        <taxon>Alphaproteobacteria</taxon>
        <taxon>Acetobacterales</taxon>
        <taxon>Roseomonadaceae</taxon>
        <taxon>Falsiroseomonas</taxon>
    </lineage>
</organism>
<comment type="similarity">
    <text evidence="1">Belongs to the UPF0065 (bug) family.</text>
</comment>
<accession>A0ABS6H5S8</accession>
<comment type="caution">
    <text evidence="3">The sequence shown here is derived from an EMBL/GenBank/DDBJ whole genome shotgun (WGS) entry which is preliminary data.</text>
</comment>
<dbReference type="PANTHER" id="PTHR42928">
    <property type="entry name" value="TRICARBOXYLATE-BINDING PROTEIN"/>
    <property type="match status" value="1"/>
</dbReference>
<dbReference type="EMBL" id="JAERQM010000002">
    <property type="protein sequence ID" value="MBU8543809.1"/>
    <property type="molecule type" value="Genomic_DNA"/>
</dbReference>
<evidence type="ECO:0000256" key="1">
    <source>
        <dbReference type="ARBA" id="ARBA00006987"/>
    </source>
</evidence>
<sequence>MTAPNITRAAFLSGAAALAFAGGRSAQAQGRPLRIVLPYAPGGVVDTLGRVLAQGMTDAMGVPVVADNRPGAGGMIGSDHVAKATPDGTTALVMDPAIIINPSLQASVPYDVFRDLKPVSIFSSSPLVCVVSPTLPVTTLMELVEYGRAHRGELSYASAGVGTTPHLAGEMLNQRTGIEATHIPYRGIATSFADIMSGKVHFAFSSIAGARGLVLDGRMRGLATTGAARPPALPDLPTAVEAGLPNFVIDLWLGVFVPSATPDATIATMHRAIQAALAKPETAAAFLRAGAQVRHTSPAEAAEILRTEHAMWRELITTAKITLG</sequence>
<evidence type="ECO:0000313" key="4">
    <source>
        <dbReference type="Proteomes" id="UP000689967"/>
    </source>
</evidence>
<dbReference type="InterPro" id="IPR005064">
    <property type="entry name" value="BUG"/>
</dbReference>